<evidence type="ECO:0000313" key="1">
    <source>
        <dbReference type="EMBL" id="MDO7856572.1"/>
    </source>
</evidence>
<dbReference type="InterPro" id="IPR010763">
    <property type="entry name" value="DgaF"/>
</dbReference>
<dbReference type="Pfam" id="PF07071">
    <property type="entry name" value="KDGP_aldolase"/>
    <property type="match status" value="1"/>
</dbReference>
<comment type="caution">
    <text evidence="1">The sequence shown here is derived from an EMBL/GenBank/DDBJ whole genome shotgun (WGS) entry which is preliminary data.</text>
</comment>
<name>A0ABT9APX6_9GAMM</name>
<evidence type="ECO:0000313" key="2">
    <source>
        <dbReference type="Proteomes" id="UP001176478"/>
    </source>
</evidence>
<dbReference type="InterPro" id="IPR013785">
    <property type="entry name" value="Aldolase_TIM"/>
</dbReference>
<proteinExistence type="predicted"/>
<dbReference type="Proteomes" id="UP001176478">
    <property type="component" value="Unassembled WGS sequence"/>
</dbReference>
<protein>
    <submittedName>
        <fullName evidence="1">KDGP aldolase family protein</fullName>
    </submittedName>
</protein>
<dbReference type="SUPFAM" id="SSF51569">
    <property type="entry name" value="Aldolase"/>
    <property type="match status" value="1"/>
</dbReference>
<dbReference type="Gene3D" id="3.20.20.70">
    <property type="entry name" value="Aldolase class I"/>
    <property type="match status" value="1"/>
</dbReference>
<organism evidence="1 2">
    <name type="scientific">Providencia huashanensis</name>
    <dbReference type="NCBI Taxonomy" id="3037798"/>
    <lineage>
        <taxon>Bacteria</taxon>
        <taxon>Pseudomonadati</taxon>
        <taxon>Pseudomonadota</taxon>
        <taxon>Gammaproteobacteria</taxon>
        <taxon>Enterobacterales</taxon>
        <taxon>Morganellaceae</taxon>
        <taxon>Providencia</taxon>
    </lineage>
</organism>
<dbReference type="NCBIfam" id="TIGR03581">
    <property type="entry name" value="EF_0839"/>
    <property type="match status" value="1"/>
</dbReference>
<accession>A0ABT9APX6</accession>
<reference evidence="1" key="2">
    <citation type="journal article" date="2024" name="Int. J. Antimicrob. Agents">
        <title>Identification of a novel Providencia species showing multi-drug-resistant in three patients with hospital-acquired infection.</title>
        <authorList>
            <person name="Yang W."/>
            <person name="Chen J."/>
            <person name="Yang F."/>
            <person name="Ji P."/>
            <person name="Shen S."/>
            <person name="Yin D."/>
            <person name="Hu F."/>
        </authorList>
    </citation>
    <scope>NUCLEOTIDE SEQUENCE</scope>
    <source>
        <strain evidence="1">CRE-138-0111</strain>
    </source>
</reference>
<sequence>MKLSPNFYRDRVCLNVLAGSHQNAKDIYVAAETFVVVGVLSKNYPDLESAIADMRIYAQETDNALSVGLGAGDPNQSTMVSLISQEIQPQHVNQVFTGAPISRALLGQTETFVNALISPTGTVGMVKISTGPLSSQAPDGIVPIETAIMMLKDMGADSVKFFNMKGLKYIEEYKAIAKACAEFDFSLEPTGGIDLDNFAEILQIALDAGVKKIIPHIYSSIIDKNTGNTRPEEVRQLLQMVKQAVNWCVKAVKRSRKINISEML</sequence>
<gene>
    <name evidence="1" type="ORF">Q5E86_09425</name>
</gene>
<dbReference type="NCBIfam" id="NF047796">
    <property type="entry name" value="DhDoxPGlucAldDagF"/>
    <property type="match status" value="1"/>
</dbReference>
<keyword evidence="2" id="KW-1185">Reference proteome</keyword>
<dbReference type="EMBL" id="JAUQTG010000004">
    <property type="protein sequence ID" value="MDO7856572.1"/>
    <property type="molecule type" value="Genomic_DNA"/>
</dbReference>
<reference evidence="1" key="1">
    <citation type="submission" date="2023-07" db="EMBL/GenBank/DDBJ databases">
        <authorList>
            <person name="Yang W."/>
            <person name="Chen J."/>
            <person name="Ji P."/>
            <person name="Hu F."/>
        </authorList>
    </citation>
    <scope>NUCLEOTIDE SEQUENCE</scope>
    <source>
        <strain evidence="1">CRE-138-0111</strain>
    </source>
</reference>